<dbReference type="InterPro" id="IPR028941">
    <property type="entry name" value="WHIM2_dom"/>
</dbReference>
<keyword evidence="11" id="KW-1185">Reference proteome</keyword>
<dbReference type="GO" id="GO:0003677">
    <property type="term" value="F:DNA binding"/>
    <property type="evidence" value="ECO:0007669"/>
    <property type="project" value="UniProtKB-UniRule"/>
</dbReference>
<dbReference type="GO" id="GO:0005634">
    <property type="term" value="C:nucleus"/>
    <property type="evidence" value="ECO:0007669"/>
    <property type="project" value="UniProtKB-SubCell"/>
</dbReference>
<dbReference type="Pfam" id="PF02791">
    <property type="entry name" value="DDT"/>
    <property type="match status" value="1"/>
</dbReference>
<keyword evidence="3 4" id="KW-0539">Nucleus</keyword>
<feature type="region of interest" description="Disordered" evidence="6">
    <location>
        <begin position="813"/>
        <end position="836"/>
    </location>
</feature>
<evidence type="ECO:0000313" key="11">
    <source>
        <dbReference type="Proteomes" id="UP000594638"/>
    </source>
</evidence>
<dbReference type="PROSITE" id="PS50827">
    <property type="entry name" value="DDT"/>
    <property type="match status" value="1"/>
</dbReference>
<feature type="region of interest" description="Disordered" evidence="6">
    <location>
        <begin position="1"/>
        <end position="28"/>
    </location>
</feature>
<dbReference type="Gramene" id="OE9A031812T5">
    <property type="protein sequence ID" value="OE9A031812C5"/>
    <property type="gene ID" value="OE9A031812"/>
</dbReference>
<feature type="domain" description="HTH HARE-type" evidence="9">
    <location>
        <begin position="688"/>
        <end position="757"/>
    </location>
</feature>
<evidence type="ECO:0000313" key="10">
    <source>
        <dbReference type="EMBL" id="CAA3026223.1"/>
    </source>
</evidence>
<dbReference type="GO" id="GO:0006357">
    <property type="term" value="P:regulation of transcription by RNA polymerase II"/>
    <property type="evidence" value="ECO:0007669"/>
    <property type="project" value="InterPro"/>
</dbReference>
<evidence type="ECO:0000259" key="9">
    <source>
        <dbReference type="PROSITE" id="PS51913"/>
    </source>
</evidence>
<accession>A0A8S0V4Q4</accession>
<protein>
    <submittedName>
        <fullName evidence="10">Homeobox-DDT domain RLT1 isoform X2</fullName>
    </submittedName>
</protein>
<dbReference type="OrthoDB" id="6159439at2759"/>
<dbReference type="InterPro" id="IPR044977">
    <property type="entry name" value="RLT1-3"/>
</dbReference>
<dbReference type="PANTHER" id="PTHR36968">
    <property type="entry name" value="HOMEOBOX-DDT DOMAIN PROTEIN RLT2"/>
    <property type="match status" value="1"/>
</dbReference>
<feature type="compositionally biased region" description="Basic and acidic residues" evidence="6">
    <location>
        <begin position="1410"/>
        <end position="1425"/>
    </location>
</feature>
<feature type="compositionally biased region" description="Basic and acidic residues" evidence="6">
    <location>
        <begin position="322"/>
        <end position="394"/>
    </location>
</feature>
<dbReference type="Pfam" id="PF15613">
    <property type="entry name" value="WSD"/>
    <property type="match status" value="1"/>
</dbReference>
<dbReference type="Gene3D" id="1.10.10.60">
    <property type="entry name" value="Homeodomain-like"/>
    <property type="match status" value="1"/>
</dbReference>
<feature type="compositionally biased region" description="Low complexity" evidence="6">
    <location>
        <begin position="1626"/>
        <end position="1635"/>
    </location>
</feature>
<feature type="compositionally biased region" description="Acidic residues" evidence="6">
    <location>
        <begin position="1584"/>
        <end position="1606"/>
    </location>
</feature>
<evidence type="ECO:0000256" key="1">
    <source>
        <dbReference type="ARBA" id="ARBA00004123"/>
    </source>
</evidence>
<feature type="region of interest" description="Disordered" evidence="6">
    <location>
        <begin position="1584"/>
        <end position="1635"/>
    </location>
</feature>
<reference evidence="10 11" key="1">
    <citation type="submission" date="2019-12" db="EMBL/GenBank/DDBJ databases">
        <authorList>
            <person name="Alioto T."/>
            <person name="Alioto T."/>
            <person name="Gomez Garrido J."/>
        </authorList>
    </citation>
    <scope>NUCLEOTIDE SEQUENCE [LARGE SCALE GENOMIC DNA]</scope>
</reference>
<evidence type="ECO:0000256" key="3">
    <source>
        <dbReference type="ARBA" id="ARBA00023242"/>
    </source>
</evidence>
<feature type="region of interest" description="Disordered" evidence="6">
    <location>
        <begin position="112"/>
        <end position="146"/>
    </location>
</feature>
<dbReference type="InterPro" id="IPR028942">
    <property type="entry name" value="WHIM1_dom"/>
</dbReference>
<dbReference type="InterPro" id="IPR001356">
    <property type="entry name" value="HD"/>
</dbReference>
<dbReference type="SMART" id="SM00571">
    <property type="entry name" value="DDT"/>
    <property type="match status" value="1"/>
</dbReference>
<dbReference type="InterPro" id="IPR009057">
    <property type="entry name" value="Homeodomain-like_sf"/>
</dbReference>
<keyword evidence="2" id="KW-0804">Transcription</keyword>
<sequence>MEPEGDINRNLNQSPSEGLKRPKRQMKTPFQLETLEKTYVLEMYPSEATRAELSEKLGLSDRQLQMWFCHRRLKDKKEAAGMSAMKPCTPASVGRKGLMQSPKDEFMVAELGSEHGSESGSGSRSHFSGSGSGSSEFDNGDDMPTVPIRYFESPRSIMERRVIACVEGQLGEPLCEDGPILGVEFDELPPGAFGAPLEPAEHQDRYRHSYDGNLFDPYDVKQNKDVTSVLREPPEPKIRSDAYGHVAKSYLCNSPVDVPTAKSLSLMHGNGRTHREYVFEGQVSSADLSSQSGRQRQPSSPPRDGEFIPRDEDTSQMNRKRKIDEARSGREVQVHEKKMKKELEKQDLLRQKREEQMKKVMEKQDHERRKEEQKMMREQQRQEERFQREERREMERREKFMQKELLQAERRKQKEERQREKEAARQKAAVERAMARRIAKESMELIEDERLELMELATSSKGLPSILSLDYDTLQNLESFRDALSEFPPKSVRLEKPFAIQPWIDSEENVGNLLMVWRFCFTFADVLGLWPFTLDEFVQAFHDYDSRLLGEIHIALLKLIVKDIEDVARAPSGGPGTNQYTSVNLEGGHPQIVEGAYLWGFDICNWQKHINPLTWPEILRQFALSAGFGPHLMKKSVERACVRDKAENKGCEDVVSTLRNGLAAENAVAIMQEKGSLQRRTRHRLTPGTVKFAAYHVLALEGSKGLNVIALAEKIQKSGLRDLTTSKTPEASISVALSRDPILFERIAPSTYCVRPAFRKDPADAESILATAREKIQKYANGFLAGQNADDEERDDDSDSDVVEGLEVVGLATPSDAKKTRESPNEVGASVNGPDGTALYENGNGAVYHDQEGLEVDESRSGEPWVQGLTEGEYSDLSVEERLNALVALIGIANEGNSIRLILEDRLDAANALKKQMWAEAQLDKRRMREETITKFNDSSFNGDAESVQSPVIENKMCNTSLRTIGKAESSFAADDVHNFTDNLTLGTSTSQLPCHPIQQNGCMTERSRLQLKSYIGHRAEEVYVYRSLPLGQDRRHNRYWQFVASSSSQDPGSGRIFVESPEGNWMLIDSEEAFDTLLTSLDMRGTRESHLRIMLQKSLVSFRSCVHILDRSRNRRQNEVADVHSIYGHGTGAENSGIICSTNADTRELSHSFKIDHGRTETEKKNVLKRYEDLQIWTWKECFNSSILRALAFGKKRCSPMLGVCDLCFDTYQFKEDRCTSCHKKFGKAGINQEEKVKLGKYSLILSNSLLPLRIILIKGLLSFFEVSVPSEALQSSWTEDCRNIWGLKLQNSSSTKDLLQILTQIEVAIKRDYLSADFETTEELLHYCASSIGAYYEFAHPGSIPQLPWIPKTTASVAMKLLELDASISYVKQKKAEPHDVEKVEPLPKLKLKYAYTKDIQIAETSNFDHHGPKKEENWDHLRRTSGSSGYRQMVHRRGSDWSHGKSRKRTAGSTVESGRHSTRRGETLTQVLTQQGERIHGQMQIRGPRTLRKRRTDKMVFAGTLSDNLLDNITLKNVVGKPAVTLNTANIEGENDGSSNSMETCDFNDNASGNHYEFEKWGASYNVALYRDRKIVATSDEDAKEIDENNGYDEGAENMEEDLVLNAYDSERNSYGDSDDGSDSQISGDYSN</sequence>
<dbReference type="PROSITE" id="PS51913">
    <property type="entry name" value="HTH_HARE"/>
    <property type="match status" value="1"/>
</dbReference>
<feature type="compositionally biased region" description="Low complexity" evidence="6">
    <location>
        <begin position="289"/>
        <end position="298"/>
    </location>
</feature>
<evidence type="ECO:0000259" key="7">
    <source>
        <dbReference type="PROSITE" id="PS50071"/>
    </source>
</evidence>
<dbReference type="EMBL" id="CACTIH010009155">
    <property type="protein sequence ID" value="CAA3026223.1"/>
    <property type="molecule type" value="Genomic_DNA"/>
</dbReference>
<dbReference type="PANTHER" id="PTHR36968:SF13">
    <property type="entry name" value="HOMEOBOX-DDT DOMAIN PROTEIN RLT1"/>
    <property type="match status" value="1"/>
</dbReference>
<gene>
    <name evidence="10" type="ORF">OLEA9_A031812</name>
</gene>
<feature type="region of interest" description="Disordered" evidence="6">
    <location>
        <begin position="284"/>
        <end position="394"/>
    </location>
</feature>
<dbReference type="Pfam" id="PF00046">
    <property type="entry name" value="Homeodomain"/>
    <property type="match status" value="1"/>
</dbReference>
<feature type="domain" description="DDT" evidence="8">
    <location>
        <begin position="507"/>
        <end position="566"/>
    </location>
</feature>
<dbReference type="Proteomes" id="UP000594638">
    <property type="component" value="Unassembled WGS sequence"/>
</dbReference>
<dbReference type="InterPro" id="IPR018501">
    <property type="entry name" value="DDT_dom"/>
</dbReference>
<feature type="DNA-binding region" description="Homeobox" evidence="4">
    <location>
        <begin position="20"/>
        <end position="79"/>
    </location>
</feature>
<evidence type="ECO:0000256" key="5">
    <source>
        <dbReference type="RuleBase" id="RU000682"/>
    </source>
</evidence>
<dbReference type="CDD" id="cd00086">
    <property type="entry name" value="homeodomain"/>
    <property type="match status" value="1"/>
</dbReference>
<keyword evidence="4 5" id="KW-0371">Homeobox</keyword>
<dbReference type="SMART" id="SM00389">
    <property type="entry name" value="HOX"/>
    <property type="match status" value="1"/>
</dbReference>
<proteinExistence type="predicted"/>
<feature type="compositionally biased region" description="Basic and acidic residues" evidence="6">
    <location>
        <begin position="303"/>
        <end position="313"/>
    </location>
</feature>
<evidence type="ECO:0000256" key="4">
    <source>
        <dbReference type="PROSITE-ProRule" id="PRU00108"/>
    </source>
</evidence>
<dbReference type="PROSITE" id="PS50071">
    <property type="entry name" value="HOMEOBOX_2"/>
    <property type="match status" value="1"/>
</dbReference>
<comment type="caution">
    <text evidence="10">The sequence shown here is derived from an EMBL/GenBank/DDBJ whole genome shotgun (WGS) entry which is preliminary data.</text>
</comment>
<dbReference type="Pfam" id="PF15612">
    <property type="entry name" value="WHIM1"/>
    <property type="match status" value="1"/>
</dbReference>
<dbReference type="SUPFAM" id="SSF46689">
    <property type="entry name" value="Homeodomain-like"/>
    <property type="match status" value="1"/>
</dbReference>
<keyword evidence="4 5" id="KW-0238">DNA-binding</keyword>
<feature type="region of interest" description="Disordered" evidence="6">
    <location>
        <begin position="1410"/>
        <end position="1470"/>
    </location>
</feature>
<organism evidence="10 11">
    <name type="scientific">Olea europaea subsp. europaea</name>
    <dbReference type="NCBI Taxonomy" id="158383"/>
    <lineage>
        <taxon>Eukaryota</taxon>
        <taxon>Viridiplantae</taxon>
        <taxon>Streptophyta</taxon>
        <taxon>Embryophyta</taxon>
        <taxon>Tracheophyta</taxon>
        <taxon>Spermatophyta</taxon>
        <taxon>Magnoliopsida</taxon>
        <taxon>eudicotyledons</taxon>
        <taxon>Gunneridae</taxon>
        <taxon>Pentapetalae</taxon>
        <taxon>asterids</taxon>
        <taxon>lamiids</taxon>
        <taxon>Lamiales</taxon>
        <taxon>Oleaceae</taxon>
        <taxon>Oleeae</taxon>
        <taxon>Olea</taxon>
    </lineage>
</organism>
<comment type="subcellular location">
    <subcellularLocation>
        <location evidence="1 4 5">Nucleus</location>
    </subcellularLocation>
</comment>
<dbReference type="InterPro" id="IPR007759">
    <property type="entry name" value="Asxl_HARE-HTH"/>
</dbReference>
<feature type="compositionally biased region" description="Low complexity" evidence="6">
    <location>
        <begin position="118"/>
        <end position="137"/>
    </location>
</feature>
<feature type="compositionally biased region" description="Basic and acidic residues" evidence="6">
    <location>
        <begin position="1460"/>
        <end position="1469"/>
    </location>
</feature>
<evidence type="ECO:0000259" key="8">
    <source>
        <dbReference type="PROSITE" id="PS50827"/>
    </source>
</evidence>
<name>A0A8S0V4Q4_OLEEU</name>
<feature type="domain" description="Homeobox" evidence="7">
    <location>
        <begin position="18"/>
        <end position="78"/>
    </location>
</feature>
<dbReference type="Pfam" id="PF05066">
    <property type="entry name" value="HARE-HTH"/>
    <property type="match status" value="1"/>
</dbReference>
<evidence type="ECO:0000256" key="2">
    <source>
        <dbReference type="ARBA" id="ARBA00023163"/>
    </source>
</evidence>
<evidence type="ECO:0000256" key="6">
    <source>
        <dbReference type="SAM" id="MobiDB-lite"/>
    </source>
</evidence>